<feature type="compositionally biased region" description="Polar residues" evidence="1">
    <location>
        <begin position="282"/>
        <end position="295"/>
    </location>
</feature>
<comment type="caution">
    <text evidence="3">The sequence shown here is derived from an EMBL/GenBank/DDBJ whole genome shotgun (WGS) entry which is preliminary data.</text>
</comment>
<sequence>MQVKICIQKRNEEHQRGVIVYYGMAVASNNYHMFVGSLGSPITDQFTVYFWQKSSPSIATASRKTWLIQAQELRLKKCFHMHMVIFNRISSKRNSNLASSAHVDLVLDHEILRCPSTNEMEGGGDDDSRLIAKFNLRSWPEVLQLSEDLQLNSIAAKLEHILARFVRLESRLVEHERRVAATLPPLQPEPDPPDRPQLYDQPPPPTFSPLDQTPISPIGKPLYTEPGPNKQSWNSHAGYQPGQLDYHPPWPQFAGPKTFGQPRSFPARYQHGRSDYHPPGQPSSQGFPTYEQPSPTGWPPQLSYYQPSPHNSHYQPNGYGPPTTYEHEPYHQPHSGAPQHPPYSGRESYVQRFLLQDTQVGEENMEENMDSNGQQDVSAIDDLQKLKIKQLREEAAKREISARGTEKELLDRRCTDNDNVVRDYDIVKEEANGEKIVTTVKKDSVVMHCSESRNGPPAQAGTTPIRALRPEESKEEPRIVKFISLICNIRQPLCEALERWHGFYQSIHPTQTGLSHIDMSSTAGIEPGAADCRCAAGRLESRIPAIGLSRCLDFSKPEVGCI</sequence>
<dbReference type="InterPro" id="IPR014811">
    <property type="entry name" value="ArgoL1"/>
</dbReference>
<name>A0A8X8ZD50_SALSN</name>
<evidence type="ECO:0000256" key="1">
    <source>
        <dbReference type="SAM" id="MobiDB-lite"/>
    </source>
</evidence>
<dbReference type="Pfam" id="PF08699">
    <property type="entry name" value="ArgoL1"/>
    <property type="match status" value="1"/>
</dbReference>
<reference evidence="3" key="2">
    <citation type="submission" date="2020-08" db="EMBL/GenBank/DDBJ databases">
        <title>Plant Genome Project.</title>
        <authorList>
            <person name="Zhang R.-G."/>
        </authorList>
    </citation>
    <scope>NUCLEOTIDE SEQUENCE</scope>
    <source>
        <strain evidence="3">Huo1</strain>
        <tissue evidence="3">Leaf</tissue>
    </source>
</reference>
<dbReference type="EMBL" id="PNBA02000014">
    <property type="protein sequence ID" value="KAG6400812.1"/>
    <property type="molecule type" value="Genomic_DNA"/>
</dbReference>
<evidence type="ECO:0000313" key="3">
    <source>
        <dbReference type="EMBL" id="KAG6400812.1"/>
    </source>
</evidence>
<feature type="region of interest" description="Disordered" evidence="1">
    <location>
        <begin position="179"/>
        <end position="345"/>
    </location>
</feature>
<proteinExistence type="predicted"/>
<feature type="compositionally biased region" description="Polar residues" evidence="1">
    <location>
        <begin position="303"/>
        <end position="315"/>
    </location>
</feature>
<reference evidence="3" key="1">
    <citation type="submission" date="2018-01" db="EMBL/GenBank/DDBJ databases">
        <authorList>
            <person name="Mao J.F."/>
        </authorList>
    </citation>
    <scope>NUCLEOTIDE SEQUENCE</scope>
    <source>
        <strain evidence="3">Huo1</strain>
        <tissue evidence="3">Leaf</tissue>
    </source>
</reference>
<feature type="domain" description="Argonaute linker 1" evidence="2">
    <location>
        <begin position="490"/>
        <end position="523"/>
    </location>
</feature>
<evidence type="ECO:0000259" key="2">
    <source>
        <dbReference type="Pfam" id="PF08699"/>
    </source>
</evidence>
<keyword evidence="4" id="KW-1185">Reference proteome</keyword>
<accession>A0A8X8ZD50</accession>
<evidence type="ECO:0000313" key="4">
    <source>
        <dbReference type="Proteomes" id="UP000298416"/>
    </source>
</evidence>
<protein>
    <recommendedName>
        <fullName evidence="2">Argonaute linker 1 domain-containing protein</fullName>
    </recommendedName>
</protein>
<organism evidence="3">
    <name type="scientific">Salvia splendens</name>
    <name type="common">Scarlet sage</name>
    <dbReference type="NCBI Taxonomy" id="180675"/>
    <lineage>
        <taxon>Eukaryota</taxon>
        <taxon>Viridiplantae</taxon>
        <taxon>Streptophyta</taxon>
        <taxon>Embryophyta</taxon>
        <taxon>Tracheophyta</taxon>
        <taxon>Spermatophyta</taxon>
        <taxon>Magnoliopsida</taxon>
        <taxon>eudicotyledons</taxon>
        <taxon>Gunneridae</taxon>
        <taxon>Pentapetalae</taxon>
        <taxon>asterids</taxon>
        <taxon>lamiids</taxon>
        <taxon>Lamiales</taxon>
        <taxon>Lamiaceae</taxon>
        <taxon>Nepetoideae</taxon>
        <taxon>Mentheae</taxon>
        <taxon>Salviinae</taxon>
        <taxon>Salvia</taxon>
        <taxon>Salvia subgen. Calosphace</taxon>
        <taxon>core Calosphace</taxon>
    </lineage>
</organism>
<gene>
    <name evidence="3" type="ORF">SASPL_137655</name>
</gene>
<dbReference type="Proteomes" id="UP000298416">
    <property type="component" value="Unassembled WGS sequence"/>
</dbReference>
<dbReference type="AlphaFoldDB" id="A0A8X8ZD50"/>